<keyword evidence="8 13" id="KW-0067">ATP-binding</keyword>
<dbReference type="InterPro" id="IPR006195">
    <property type="entry name" value="aa-tRNA-synth_II"/>
</dbReference>
<dbReference type="FunFam" id="3.40.50.800:FF:000001">
    <property type="entry name" value="Threonine--tRNA ligase"/>
    <property type="match status" value="1"/>
</dbReference>
<dbReference type="Gene3D" id="3.10.20.30">
    <property type="match status" value="1"/>
</dbReference>
<evidence type="ECO:0000313" key="17">
    <source>
        <dbReference type="Proteomes" id="UP000294678"/>
    </source>
</evidence>
<keyword evidence="3 13" id="KW-0820">tRNA-binding</keyword>
<dbReference type="AlphaFoldDB" id="A0AA46DY00"/>
<keyword evidence="2 13" id="KW-0963">Cytoplasm</keyword>
<dbReference type="GO" id="GO:0004829">
    <property type="term" value="F:threonine-tRNA ligase activity"/>
    <property type="evidence" value="ECO:0007669"/>
    <property type="project" value="UniProtKB-UniRule"/>
</dbReference>
<dbReference type="FunFam" id="3.30.54.20:FF:000002">
    <property type="entry name" value="Threonine--tRNA ligase"/>
    <property type="match status" value="1"/>
</dbReference>
<keyword evidence="10 13" id="KW-0648">Protein biosynthesis</keyword>
<feature type="binding site" evidence="13">
    <location>
        <position position="333"/>
    </location>
    <ligand>
        <name>Zn(2+)</name>
        <dbReference type="ChEBI" id="CHEBI:29105"/>
        <note>catalytic</note>
    </ligand>
</feature>
<dbReference type="FunFam" id="3.10.20.30:FF:000005">
    <property type="entry name" value="Threonine--tRNA ligase"/>
    <property type="match status" value="1"/>
</dbReference>
<evidence type="ECO:0000259" key="15">
    <source>
        <dbReference type="PROSITE" id="PS51880"/>
    </source>
</evidence>
<dbReference type="Gene3D" id="3.40.50.800">
    <property type="entry name" value="Anticodon-binding domain"/>
    <property type="match status" value="1"/>
</dbReference>
<dbReference type="GO" id="GO:0006435">
    <property type="term" value="P:threonyl-tRNA aminoacylation"/>
    <property type="evidence" value="ECO:0007669"/>
    <property type="project" value="UniProtKB-UniRule"/>
</dbReference>
<dbReference type="Proteomes" id="UP000294678">
    <property type="component" value="Unassembled WGS sequence"/>
</dbReference>
<gene>
    <name evidence="13" type="primary">thrS</name>
    <name evidence="16" type="ORF">EV215_1566</name>
</gene>
<dbReference type="Pfam" id="PF02824">
    <property type="entry name" value="TGS"/>
    <property type="match status" value="1"/>
</dbReference>
<dbReference type="InterPro" id="IPR004154">
    <property type="entry name" value="Anticodon-bd"/>
</dbReference>
<feature type="domain" description="TGS" evidence="15">
    <location>
        <begin position="1"/>
        <end position="61"/>
    </location>
</feature>
<evidence type="ECO:0000256" key="7">
    <source>
        <dbReference type="ARBA" id="ARBA00022833"/>
    </source>
</evidence>
<evidence type="ECO:0000256" key="11">
    <source>
        <dbReference type="ARBA" id="ARBA00023146"/>
    </source>
</evidence>
<evidence type="ECO:0000256" key="2">
    <source>
        <dbReference type="ARBA" id="ARBA00022490"/>
    </source>
</evidence>
<dbReference type="GO" id="GO:0046872">
    <property type="term" value="F:metal ion binding"/>
    <property type="evidence" value="ECO:0007669"/>
    <property type="project" value="UniProtKB-KW"/>
</dbReference>
<dbReference type="EC" id="6.1.1.3" evidence="13"/>
<dbReference type="EMBL" id="SOBG01000006">
    <property type="protein sequence ID" value="TDT69224.1"/>
    <property type="molecule type" value="Genomic_DNA"/>
</dbReference>
<evidence type="ECO:0000256" key="6">
    <source>
        <dbReference type="ARBA" id="ARBA00022741"/>
    </source>
</evidence>
<dbReference type="Gene3D" id="3.30.54.20">
    <property type="match status" value="1"/>
</dbReference>
<evidence type="ECO:0000259" key="14">
    <source>
        <dbReference type="PROSITE" id="PS50862"/>
    </source>
</evidence>
<organism evidence="16 17">
    <name type="scientific">Hypnocyclicus thermotrophus</name>
    <dbReference type="NCBI Taxonomy" id="1627895"/>
    <lineage>
        <taxon>Bacteria</taxon>
        <taxon>Fusobacteriati</taxon>
        <taxon>Fusobacteriota</taxon>
        <taxon>Fusobacteriia</taxon>
        <taxon>Fusobacteriales</taxon>
        <taxon>Fusobacteriaceae</taxon>
        <taxon>Hypnocyclicus</taxon>
    </lineage>
</organism>
<dbReference type="PRINTS" id="PR01047">
    <property type="entry name" value="TRNASYNTHTHR"/>
</dbReference>
<dbReference type="InterPro" id="IPR047246">
    <property type="entry name" value="ThrRS_anticodon"/>
</dbReference>
<feature type="binding site" evidence="13">
    <location>
        <position position="509"/>
    </location>
    <ligand>
        <name>Zn(2+)</name>
        <dbReference type="ChEBI" id="CHEBI:29105"/>
        <note>catalytic</note>
    </ligand>
</feature>
<dbReference type="SUPFAM" id="SSF55681">
    <property type="entry name" value="Class II aaRS and biotin synthetases"/>
    <property type="match status" value="1"/>
</dbReference>
<comment type="caution">
    <text evidence="13">Lacks conserved residue(s) required for the propagation of feature annotation.</text>
</comment>
<evidence type="ECO:0000256" key="1">
    <source>
        <dbReference type="ARBA" id="ARBA00008226"/>
    </source>
</evidence>
<sequence length="637" mass="73441">MINVKLPSGDIKSFENSVNMFEIAKSISNSLAKKAIAAKIDGKLVDMTYVLDKDASVELITPDTEEGVDIIRHSTAHLMAQAVIRLFPETKVTIGPSIENGFYYDFDPKEQFTDEDLEKIEAEMKKIVKEDIKIEREEKTREEAIEFFENMGETYKVEIIKAIPEGEVLSLYKQGEFIDLCRGPHVPSTRYLGSFKLKSVAGAYWRGDSNNKMLQRIYGFAFANNKELKDYLTLLEEAEKRDHRKLGKELELFFISEYGPGFPFFLPKGMEIKNILMRIWEKEHKKAGYKIIQTPMMLNKELWETSGHWFNYRENMYTSEIDKFEFAIKPMNCPGGILAYKNGLHSYKDLPLRMGEFGHVHRHEFSGALHGLFRVRAFTQDDAHVFMTKEQIEDEVVNVISLYDKFYTLFGLEYHIELSTKPEKAIGSDEIWEVSEKALANAVTKAGKDYKLNPGDGAFYGPKLDFKLKDAIGRIWQCGTIQLDMNLPERFDMSYIGEDGEKHRPIMIHRAMYGSIERFLGILIEHYTGAFPTWLAPVQVKILTLNDEVIPYADELKSILENEDIRVEIDDRAEKIGYKIREANAKQKIPVQLIIGKSEVENRKVNVRRFGSKEQVEMDIDEFIKIIKAESKPVFKN</sequence>
<dbReference type="NCBIfam" id="TIGR00418">
    <property type="entry name" value="thrS"/>
    <property type="match status" value="1"/>
</dbReference>
<dbReference type="SUPFAM" id="SSF55186">
    <property type="entry name" value="ThrRS/AlaRS common domain"/>
    <property type="match status" value="1"/>
</dbReference>
<keyword evidence="9 13" id="KW-0694">RNA-binding</keyword>
<dbReference type="RefSeq" id="WP_166667379.1">
    <property type="nucleotide sequence ID" value="NZ_SOBG01000006.1"/>
</dbReference>
<accession>A0AA46DY00</accession>
<comment type="similarity">
    <text evidence="1 13">Belongs to the class-II aminoacyl-tRNA synthetase family.</text>
</comment>
<dbReference type="GO" id="GO:0005737">
    <property type="term" value="C:cytoplasm"/>
    <property type="evidence" value="ECO:0007669"/>
    <property type="project" value="UniProtKB-SubCell"/>
</dbReference>
<dbReference type="Pfam" id="PF00587">
    <property type="entry name" value="tRNA-synt_2b"/>
    <property type="match status" value="1"/>
</dbReference>
<dbReference type="InterPro" id="IPR012676">
    <property type="entry name" value="TGS-like"/>
</dbReference>
<dbReference type="Gene3D" id="3.30.930.10">
    <property type="entry name" value="Bira Bifunctional Protein, Domain 2"/>
    <property type="match status" value="1"/>
</dbReference>
<dbReference type="SUPFAM" id="SSF81271">
    <property type="entry name" value="TGS-like"/>
    <property type="match status" value="1"/>
</dbReference>
<dbReference type="HAMAP" id="MF_00184">
    <property type="entry name" value="Thr_tRNA_synth"/>
    <property type="match status" value="1"/>
</dbReference>
<dbReference type="InterPro" id="IPR002314">
    <property type="entry name" value="aa-tRNA-synt_IIb"/>
</dbReference>
<keyword evidence="6 13" id="KW-0547">Nucleotide-binding</keyword>
<keyword evidence="17" id="KW-1185">Reference proteome</keyword>
<feature type="binding site" evidence="13">
    <location>
        <position position="384"/>
    </location>
    <ligand>
        <name>Zn(2+)</name>
        <dbReference type="ChEBI" id="CHEBI:29105"/>
        <note>catalytic</note>
    </ligand>
</feature>
<comment type="subcellular location">
    <subcellularLocation>
        <location evidence="13">Cytoplasm</location>
    </subcellularLocation>
</comment>
<proteinExistence type="inferred from homology"/>
<dbReference type="Gene3D" id="3.30.980.10">
    <property type="entry name" value="Threonyl-trna Synthetase, Chain A, domain 2"/>
    <property type="match status" value="1"/>
</dbReference>
<keyword evidence="5 13" id="KW-0479">Metal-binding</keyword>
<evidence type="ECO:0000256" key="12">
    <source>
        <dbReference type="ARBA" id="ARBA00049515"/>
    </source>
</evidence>
<keyword evidence="7 13" id="KW-0862">Zinc</keyword>
<dbReference type="InterPro" id="IPR045864">
    <property type="entry name" value="aa-tRNA-synth_II/BPL/LPL"/>
</dbReference>
<protein>
    <recommendedName>
        <fullName evidence="13">Threonine--tRNA ligase</fullName>
        <ecNumber evidence="13">6.1.1.3</ecNumber>
    </recommendedName>
    <alternativeName>
        <fullName evidence="13">Threonyl-tRNA synthetase</fullName>
        <shortName evidence="13">ThrRS</shortName>
    </alternativeName>
</protein>
<comment type="caution">
    <text evidence="16">The sequence shown here is derived from an EMBL/GenBank/DDBJ whole genome shotgun (WGS) entry which is preliminary data.</text>
</comment>
<comment type="cofactor">
    <cofactor evidence="13">
        <name>Zn(2+)</name>
        <dbReference type="ChEBI" id="CHEBI:29105"/>
    </cofactor>
    <text evidence="13">Binds 1 zinc ion per subunit.</text>
</comment>
<dbReference type="GO" id="GO:0005524">
    <property type="term" value="F:ATP binding"/>
    <property type="evidence" value="ECO:0007669"/>
    <property type="project" value="UniProtKB-UniRule"/>
</dbReference>
<dbReference type="CDD" id="cd00771">
    <property type="entry name" value="ThrRS_core"/>
    <property type="match status" value="1"/>
</dbReference>
<evidence type="ECO:0000256" key="13">
    <source>
        <dbReference type="HAMAP-Rule" id="MF_00184"/>
    </source>
</evidence>
<dbReference type="CDD" id="cd00860">
    <property type="entry name" value="ThrRS_anticodon"/>
    <property type="match status" value="1"/>
</dbReference>
<comment type="subunit">
    <text evidence="13">Homodimer.</text>
</comment>
<dbReference type="FunFam" id="3.30.930.10:FF:000002">
    <property type="entry name" value="Threonine--tRNA ligase"/>
    <property type="match status" value="1"/>
</dbReference>
<comment type="catalytic activity">
    <reaction evidence="12 13">
        <text>tRNA(Thr) + L-threonine + ATP = L-threonyl-tRNA(Thr) + AMP + diphosphate + H(+)</text>
        <dbReference type="Rhea" id="RHEA:24624"/>
        <dbReference type="Rhea" id="RHEA-COMP:9670"/>
        <dbReference type="Rhea" id="RHEA-COMP:9704"/>
        <dbReference type="ChEBI" id="CHEBI:15378"/>
        <dbReference type="ChEBI" id="CHEBI:30616"/>
        <dbReference type="ChEBI" id="CHEBI:33019"/>
        <dbReference type="ChEBI" id="CHEBI:57926"/>
        <dbReference type="ChEBI" id="CHEBI:78442"/>
        <dbReference type="ChEBI" id="CHEBI:78534"/>
        <dbReference type="ChEBI" id="CHEBI:456215"/>
        <dbReference type="EC" id="6.1.1.3"/>
    </reaction>
</comment>
<dbReference type="FunFam" id="3.30.980.10:FF:000005">
    <property type="entry name" value="Threonyl-tRNA synthetase, mitochondrial"/>
    <property type="match status" value="1"/>
</dbReference>
<dbReference type="InterPro" id="IPR012947">
    <property type="entry name" value="tRNA_SAD"/>
</dbReference>
<evidence type="ECO:0000256" key="5">
    <source>
        <dbReference type="ARBA" id="ARBA00022723"/>
    </source>
</evidence>
<dbReference type="InterPro" id="IPR004095">
    <property type="entry name" value="TGS"/>
</dbReference>
<evidence type="ECO:0000256" key="4">
    <source>
        <dbReference type="ARBA" id="ARBA00022598"/>
    </source>
</evidence>
<dbReference type="InterPro" id="IPR036621">
    <property type="entry name" value="Anticodon-bd_dom_sf"/>
</dbReference>
<dbReference type="SUPFAM" id="SSF52954">
    <property type="entry name" value="Class II aaRS ABD-related"/>
    <property type="match status" value="1"/>
</dbReference>
<evidence type="ECO:0000256" key="8">
    <source>
        <dbReference type="ARBA" id="ARBA00022840"/>
    </source>
</evidence>
<evidence type="ECO:0000256" key="9">
    <source>
        <dbReference type="ARBA" id="ARBA00022884"/>
    </source>
</evidence>
<dbReference type="PANTHER" id="PTHR11451">
    <property type="entry name" value="THREONINE-TRNA LIGASE"/>
    <property type="match status" value="1"/>
</dbReference>
<dbReference type="InterPro" id="IPR002320">
    <property type="entry name" value="Thr-tRNA-ligase_IIa"/>
</dbReference>
<dbReference type="CDD" id="cd01667">
    <property type="entry name" value="TGS_ThrRS"/>
    <property type="match status" value="1"/>
</dbReference>
<dbReference type="InterPro" id="IPR033728">
    <property type="entry name" value="ThrRS_core"/>
</dbReference>
<keyword evidence="4 13" id="KW-0436">Ligase</keyword>
<dbReference type="GO" id="GO:0000049">
    <property type="term" value="F:tRNA binding"/>
    <property type="evidence" value="ECO:0007669"/>
    <property type="project" value="UniProtKB-KW"/>
</dbReference>
<dbReference type="Pfam" id="PF03129">
    <property type="entry name" value="HGTP_anticodon"/>
    <property type="match status" value="1"/>
</dbReference>
<dbReference type="InterPro" id="IPR018163">
    <property type="entry name" value="Thr/Ala-tRNA-synth_IIc_edit"/>
</dbReference>
<feature type="domain" description="Aminoacyl-transfer RNA synthetases class-II family profile" evidence="14">
    <location>
        <begin position="267"/>
        <end position="532"/>
    </location>
</feature>
<reference evidence="16 17" key="1">
    <citation type="submission" date="2019-03" db="EMBL/GenBank/DDBJ databases">
        <title>Genomic Encyclopedia of Type Strains, Phase IV (KMG-IV): sequencing the most valuable type-strain genomes for metagenomic binning, comparative biology and taxonomic classification.</title>
        <authorList>
            <person name="Goeker M."/>
        </authorList>
    </citation>
    <scope>NUCLEOTIDE SEQUENCE [LARGE SCALE GENOMIC DNA]</scope>
    <source>
        <strain evidence="16 17">DSM 100055</strain>
    </source>
</reference>
<dbReference type="PROSITE" id="PS50862">
    <property type="entry name" value="AA_TRNA_LIGASE_II"/>
    <property type="match status" value="1"/>
</dbReference>
<dbReference type="PROSITE" id="PS51880">
    <property type="entry name" value="TGS"/>
    <property type="match status" value="1"/>
</dbReference>
<dbReference type="Pfam" id="PF07973">
    <property type="entry name" value="tRNA_SAD"/>
    <property type="match status" value="1"/>
</dbReference>
<dbReference type="InterPro" id="IPR012675">
    <property type="entry name" value="Beta-grasp_dom_sf"/>
</dbReference>
<evidence type="ECO:0000256" key="10">
    <source>
        <dbReference type="ARBA" id="ARBA00022917"/>
    </source>
</evidence>
<evidence type="ECO:0000256" key="3">
    <source>
        <dbReference type="ARBA" id="ARBA00022555"/>
    </source>
</evidence>
<dbReference type="SMART" id="SM00863">
    <property type="entry name" value="tRNA_SAD"/>
    <property type="match status" value="1"/>
</dbReference>
<dbReference type="PANTHER" id="PTHR11451:SF44">
    <property type="entry name" value="THREONINE--TRNA LIGASE, CHLOROPLASTIC_MITOCHONDRIAL 2"/>
    <property type="match status" value="1"/>
</dbReference>
<keyword evidence="11 13" id="KW-0030">Aminoacyl-tRNA synthetase</keyword>
<evidence type="ECO:0000313" key="16">
    <source>
        <dbReference type="EMBL" id="TDT69224.1"/>
    </source>
</evidence>
<name>A0AA46DY00_9FUSO</name>